<comment type="caution">
    <text evidence="1">The sequence shown here is derived from an EMBL/GenBank/DDBJ whole genome shotgun (WGS) entry which is preliminary data.</text>
</comment>
<proteinExistence type="predicted"/>
<protein>
    <submittedName>
        <fullName evidence="1">Uncharacterized protein</fullName>
    </submittedName>
</protein>
<dbReference type="InterPro" id="IPR046674">
    <property type="entry name" value="DUF6544"/>
</dbReference>
<gene>
    <name evidence="1" type="ORF">LVY72_00030</name>
</gene>
<dbReference type="Pfam" id="PF20181">
    <property type="entry name" value="DUF6544"/>
    <property type="match status" value="1"/>
</dbReference>
<evidence type="ECO:0000313" key="2">
    <source>
        <dbReference type="Proteomes" id="UP001165368"/>
    </source>
</evidence>
<organism evidence="1 2">
    <name type="scientific">Arthrobacter hankyongi</name>
    <dbReference type="NCBI Taxonomy" id="2904801"/>
    <lineage>
        <taxon>Bacteria</taxon>
        <taxon>Bacillati</taxon>
        <taxon>Actinomycetota</taxon>
        <taxon>Actinomycetes</taxon>
        <taxon>Micrococcales</taxon>
        <taxon>Micrococcaceae</taxon>
        <taxon>Arthrobacter</taxon>
    </lineage>
</organism>
<dbReference type="RefSeq" id="WP_237817403.1">
    <property type="nucleotide sequence ID" value="NZ_JAKLTQ010000001.1"/>
</dbReference>
<reference evidence="1" key="1">
    <citation type="submission" date="2022-01" db="EMBL/GenBank/DDBJ databases">
        <authorList>
            <person name="Jo J.-H."/>
            <person name="Im W.-T."/>
        </authorList>
    </citation>
    <scope>NUCLEOTIDE SEQUENCE</scope>
    <source>
        <strain evidence="1">I2-34</strain>
    </source>
</reference>
<evidence type="ECO:0000313" key="1">
    <source>
        <dbReference type="EMBL" id="MCG2620295.1"/>
    </source>
</evidence>
<dbReference type="EMBL" id="JAKLTQ010000001">
    <property type="protein sequence ID" value="MCG2620295.1"/>
    <property type="molecule type" value="Genomic_DNA"/>
</dbReference>
<accession>A0ABS9L0U2</accession>
<keyword evidence="2" id="KW-1185">Reference proteome</keyword>
<sequence>MKRGHRIPRAAAADWALLGRRPGTASARPEAFDPAALSALPEPARRWLTHAIDAGTPLWGTAELQMLGQIRLGDKWFPFTARQIIAPGRGFVWAARTRVRGLPVSGFDRYRASDPVTGAAAAGQMRWRLLGVLPAMSARGQDTTRSAAGRLAGEAIFVPTACLSASWSAGTGPDSDADTAVMTWLPADGPEDCQLRVGPGGELREVLMQRWGNPEGTGYRRYSFGVAVEEEAVFSGLRLPGVYRAGWWWGSDRQEEGEFFRARITRATFS</sequence>
<name>A0ABS9L0U2_9MICC</name>
<dbReference type="Proteomes" id="UP001165368">
    <property type="component" value="Unassembled WGS sequence"/>
</dbReference>